<comment type="caution">
    <text evidence="3">The sequence shown here is derived from an EMBL/GenBank/DDBJ whole genome shotgun (WGS) entry which is preliminary data.</text>
</comment>
<keyword evidence="4" id="KW-1185">Reference proteome</keyword>
<dbReference type="Pfam" id="PF01230">
    <property type="entry name" value="HIT"/>
    <property type="match status" value="1"/>
</dbReference>
<dbReference type="PROSITE" id="PS51084">
    <property type="entry name" value="HIT_2"/>
    <property type="match status" value="1"/>
</dbReference>
<sequence length="141" mass="15742">MTFTLDPRLENDTYTIAELPLCRVLLMNDARYPWAILVPRRPGITEVFALNQAEQRQFWEEGTRLGEAMMTAFKGDKLNVATLGNVVSQLHLHVVIRRQGDDSWPGPVWGQGCPLAYADGALDATREQLSALCAELTRALS</sequence>
<dbReference type="SUPFAM" id="SSF54197">
    <property type="entry name" value="HIT-like"/>
    <property type="match status" value="1"/>
</dbReference>
<feature type="domain" description="HIT" evidence="2">
    <location>
        <begin position="2"/>
        <end position="104"/>
    </location>
</feature>
<organism evidence="3 4">
    <name type="scientific">Halomonas dongshanensis</name>
    <dbReference type="NCBI Taxonomy" id="2890835"/>
    <lineage>
        <taxon>Bacteria</taxon>
        <taxon>Pseudomonadati</taxon>
        <taxon>Pseudomonadota</taxon>
        <taxon>Gammaproteobacteria</taxon>
        <taxon>Oceanospirillales</taxon>
        <taxon>Halomonadaceae</taxon>
        <taxon>Halomonas</taxon>
    </lineage>
</organism>
<evidence type="ECO:0000256" key="1">
    <source>
        <dbReference type="PROSITE-ProRule" id="PRU00464"/>
    </source>
</evidence>
<protein>
    <submittedName>
        <fullName evidence="3">HIT domain-containing protein</fullName>
    </submittedName>
</protein>
<accession>A0ABT2EK66</accession>
<proteinExistence type="predicted"/>
<dbReference type="InterPro" id="IPR036265">
    <property type="entry name" value="HIT-like_sf"/>
</dbReference>
<dbReference type="RefSeq" id="WP_259037465.1">
    <property type="nucleotide sequence ID" value="NZ_JAJISC010000009.1"/>
</dbReference>
<name>A0ABT2EK66_9GAMM</name>
<evidence type="ECO:0000259" key="2">
    <source>
        <dbReference type="PROSITE" id="PS51084"/>
    </source>
</evidence>
<dbReference type="Gene3D" id="3.30.428.10">
    <property type="entry name" value="HIT-like"/>
    <property type="match status" value="1"/>
</dbReference>
<dbReference type="InterPro" id="IPR026026">
    <property type="entry name" value="HIT_Hint"/>
</dbReference>
<evidence type="ECO:0000313" key="3">
    <source>
        <dbReference type="EMBL" id="MCS2610969.1"/>
    </source>
</evidence>
<dbReference type="PIRSF" id="PIRSF000714">
    <property type="entry name" value="HIT"/>
    <property type="match status" value="1"/>
</dbReference>
<evidence type="ECO:0000313" key="4">
    <source>
        <dbReference type="Proteomes" id="UP001165542"/>
    </source>
</evidence>
<dbReference type="InterPro" id="IPR011146">
    <property type="entry name" value="HIT-like"/>
</dbReference>
<dbReference type="Proteomes" id="UP001165542">
    <property type="component" value="Unassembled WGS sequence"/>
</dbReference>
<dbReference type="EMBL" id="JAJISC010000009">
    <property type="protein sequence ID" value="MCS2610969.1"/>
    <property type="molecule type" value="Genomic_DNA"/>
</dbReference>
<comment type="caution">
    <text evidence="1">Lacks conserved residue(s) required for the propagation of feature annotation.</text>
</comment>
<reference evidence="3" key="1">
    <citation type="submission" date="2021-11" db="EMBL/GenBank/DDBJ databases">
        <title>Halomonas sp., isolated from a coastal aquaculture zone in Dongshan Bay.</title>
        <authorList>
            <person name="Lin W."/>
        </authorList>
    </citation>
    <scope>NUCLEOTIDE SEQUENCE</scope>
    <source>
        <strain evidence="3">Yzlin-01</strain>
    </source>
</reference>
<gene>
    <name evidence="3" type="ORF">LLY24_16760</name>
</gene>